<proteinExistence type="predicted"/>
<gene>
    <name evidence="1" type="ORF">H109_07449</name>
</gene>
<evidence type="ECO:0000313" key="2">
    <source>
        <dbReference type="Proteomes" id="UP000024533"/>
    </source>
</evidence>
<protein>
    <submittedName>
        <fullName evidence="1">Uncharacterized protein</fullName>
    </submittedName>
</protein>
<evidence type="ECO:0000313" key="1">
    <source>
        <dbReference type="EMBL" id="KDB20597.1"/>
    </source>
</evidence>
<comment type="caution">
    <text evidence="1">The sequence shown here is derived from an EMBL/GenBank/DDBJ whole genome shotgun (WGS) entry which is preliminary data.</text>
</comment>
<dbReference type="AlphaFoldDB" id="A0A059IZD3"/>
<feature type="non-terminal residue" evidence="1">
    <location>
        <position position="1"/>
    </location>
</feature>
<accession>A0A059IZD3</accession>
<dbReference type="HOGENOM" id="CLU_1521451_0_0_1"/>
<name>A0A059IZD3_TRIIM</name>
<reference evidence="1 2" key="1">
    <citation type="submission" date="2014-02" db="EMBL/GenBank/DDBJ databases">
        <title>The Genome Sequence of Trichophyton interdigitale MR816.</title>
        <authorList>
            <consortium name="The Broad Institute Genomics Platform"/>
            <person name="Cuomo C.A."/>
            <person name="White T.C."/>
            <person name="Graser Y."/>
            <person name="Martinez-Rossi N."/>
            <person name="Heitman J."/>
            <person name="Young S.K."/>
            <person name="Zeng Q."/>
            <person name="Gargeya S."/>
            <person name="Abouelleil A."/>
            <person name="Alvarado L."/>
            <person name="Chapman S.B."/>
            <person name="Gainer-Dewar J."/>
            <person name="Goldberg J."/>
            <person name="Griggs A."/>
            <person name="Gujja S."/>
            <person name="Hansen M."/>
            <person name="Howarth C."/>
            <person name="Imamovic A."/>
            <person name="Larimer J."/>
            <person name="Martinez D."/>
            <person name="Murphy C."/>
            <person name="Pearson M.D."/>
            <person name="Persinoti G."/>
            <person name="Poon T."/>
            <person name="Priest M."/>
            <person name="Roberts A.D."/>
            <person name="Saif S."/>
            <person name="Shea T.D."/>
            <person name="Sykes S.N."/>
            <person name="Wortman J."/>
            <person name="Nusbaum C."/>
            <person name="Birren B."/>
        </authorList>
    </citation>
    <scope>NUCLEOTIDE SEQUENCE [LARGE SCALE GENOMIC DNA]</scope>
    <source>
        <strain evidence="1 2">MR816</strain>
    </source>
</reference>
<dbReference type="Proteomes" id="UP000024533">
    <property type="component" value="Unassembled WGS sequence"/>
</dbReference>
<sequence>LTTLTRALLKAYQDYFISVNDGDKLEDIIKALDDLKAAQLAFKNKRSGVARCVGSASVAHSQATNTSIPTSTTASAHPIASVLLHIKGRGRRVRSIANPSIATTSTTPINPATPTSVPAGPQDQTLPALIHSIQELLTGVGGLANPLLTSADHSFLQQVMDFVTSAEKDQYFSNSPG</sequence>
<dbReference type="EMBL" id="AOKY01000726">
    <property type="protein sequence ID" value="KDB20597.1"/>
    <property type="molecule type" value="Genomic_DNA"/>
</dbReference>
<keyword evidence="2" id="KW-1185">Reference proteome</keyword>
<organism evidence="1 2">
    <name type="scientific">Trichophyton interdigitale (strain MR816)</name>
    <dbReference type="NCBI Taxonomy" id="1215338"/>
    <lineage>
        <taxon>Eukaryota</taxon>
        <taxon>Fungi</taxon>
        <taxon>Dikarya</taxon>
        <taxon>Ascomycota</taxon>
        <taxon>Pezizomycotina</taxon>
        <taxon>Eurotiomycetes</taxon>
        <taxon>Eurotiomycetidae</taxon>
        <taxon>Onygenales</taxon>
        <taxon>Arthrodermataceae</taxon>
        <taxon>Trichophyton</taxon>
    </lineage>
</organism>